<organism evidence="1 2">
    <name type="scientific">Myroides odoratus</name>
    <name type="common">Flavobacterium odoratum</name>
    <dbReference type="NCBI Taxonomy" id="256"/>
    <lineage>
        <taxon>Bacteria</taxon>
        <taxon>Pseudomonadati</taxon>
        <taxon>Bacteroidota</taxon>
        <taxon>Flavobacteriia</taxon>
        <taxon>Flavobacteriales</taxon>
        <taxon>Flavobacteriaceae</taxon>
        <taxon>Myroides</taxon>
    </lineage>
</organism>
<gene>
    <name evidence="1" type="ORF">NCTC11179_01865</name>
</gene>
<dbReference type="AlphaFoldDB" id="A0A378RMN5"/>
<name>A0A378RMN5_MYROD</name>
<reference evidence="1 2" key="1">
    <citation type="submission" date="2018-06" db="EMBL/GenBank/DDBJ databases">
        <authorList>
            <consortium name="Pathogen Informatics"/>
            <person name="Doyle S."/>
        </authorList>
    </citation>
    <scope>NUCLEOTIDE SEQUENCE [LARGE SCALE GENOMIC DNA]</scope>
    <source>
        <strain evidence="1 2">NCTC11179</strain>
    </source>
</reference>
<dbReference type="EMBL" id="UGQL01000001">
    <property type="protein sequence ID" value="STZ28323.1"/>
    <property type="molecule type" value="Genomic_DNA"/>
</dbReference>
<keyword evidence="2" id="KW-1185">Reference proteome</keyword>
<evidence type="ECO:0000313" key="2">
    <source>
        <dbReference type="Proteomes" id="UP000255024"/>
    </source>
</evidence>
<dbReference type="Proteomes" id="UP000255024">
    <property type="component" value="Unassembled WGS sequence"/>
</dbReference>
<evidence type="ECO:0000313" key="1">
    <source>
        <dbReference type="EMBL" id="STZ28323.1"/>
    </source>
</evidence>
<accession>A0A378RMN5</accession>
<sequence>MKKITLLIFLLAFTTTTFAGRVLTIRNLSNETKYFFALEMQYDSVQTTIYHTYRSILDYIVLEPGDFITFSYIQSGINGFEFCPSSDSTHKVIHSEYPDPPIPIIPPDTYAFRWINYIYDPYNPDEDYNPYISENCDVVPPLPATLGNRLEFRGFKICEKDPVNGNIHAIDYFEPVFIDGYVHTPHNIKEKYFRMPSLPNPGIVESHEIIFQ</sequence>
<dbReference type="RefSeq" id="WP_115091288.1">
    <property type="nucleotide sequence ID" value="NZ_CP068107.1"/>
</dbReference>
<protein>
    <submittedName>
        <fullName evidence="1">Uncharacterized protein</fullName>
    </submittedName>
</protein>
<proteinExistence type="predicted"/>